<dbReference type="AlphaFoldDB" id="H2YP97"/>
<protein>
    <submittedName>
        <fullName evidence="1">Uncharacterized protein</fullName>
    </submittedName>
</protein>
<dbReference type="Ensembl" id="ENSCSAVT00000007247.1">
    <property type="protein sequence ID" value="ENSCSAVP00000007155.1"/>
    <property type="gene ID" value="ENSCSAVG00000004274.1"/>
</dbReference>
<dbReference type="HOGENOM" id="CLU_1677248_0_0_1"/>
<dbReference type="InParanoid" id="H2YP97"/>
<reference evidence="2" key="1">
    <citation type="submission" date="2003-08" db="EMBL/GenBank/DDBJ databases">
        <authorList>
            <person name="Birren B."/>
            <person name="Nusbaum C."/>
            <person name="Abebe A."/>
            <person name="Abouelleil A."/>
            <person name="Adekoya E."/>
            <person name="Ait-zahra M."/>
            <person name="Allen N."/>
            <person name="Allen T."/>
            <person name="An P."/>
            <person name="Anderson M."/>
            <person name="Anderson S."/>
            <person name="Arachchi H."/>
            <person name="Armbruster J."/>
            <person name="Bachantsang P."/>
            <person name="Baldwin J."/>
            <person name="Barry A."/>
            <person name="Bayul T."/>
            <person name="Blitshsteyn B."/>
            <person name="Bloom T."/>
            <person name="Blye J."/>
            <person name="Boguslavskiy L."/>
            <person name="Borowsky M."/>
            <person name="Boukhgalter B."/>
            <person name="Brunache A."/>
            <person name="Butler J."/>
            <person name="Calixte N."/>
            <person name="Calvo S."/>
            <person name="Camarata J."/>
            <person name="Campo K."/>
            <person name="Chang J."/>
            <person name="Cheshatsang Y."/>
            <person name="Citroen M."/>
            <person name="Collymore A."/>
            <person name="Considine T."/>
            <person name="Cook A."/>
            <person name="Cooke P."/>
            <person name="Corum B."/>
            <person name="Cuomo C."/>
            <person name="David R."/>
            <person name="Dawoe T."/>
            <person name="Degray S."/>
            <person name="Dodge S."/>
            <person name="Dooley K."/>
            <person name="Dorje P."/>
            <person name="Dorjee K."/>
            <person name="Dorris L."/>
            <person name="Duffey N."/>
            <person name="Dupes A."/>
            <person name="Elkins T."/>
            <person name="Engels R."/>
            <person name="Erickson J."/>
            <person name="Farina A."/>
            <person name="Faro S."/>
            <person name="Ferreira P."/>
            <person name="Fischer H."/>
            <person name="Fitzgerald M."/>
            <person name="Foley K."/>
            <person name="Gage D."/>
            <person name="Galagan J."/>
            <person name="Gearin G."/>
            <person name="Gnerre S."/>
            <person name="Gnirke A."/>
            <person name="Goyette A."/>
            <person name="Graham J."/>
            <person name="Grandbois E."/>
            <person name="Gyaltsen K."/>
            <person name="Hafez N."/>
            <person name="Hagopian D."/>
            <person name="Hagos B."/>
            <person name="Hall J."/>
            <person name="Hatcher B."/>
            <person name="Heller A."/>
            <person name="Higgins H."/>
            <person name="Honan T."/>
            <person name="Horn A."/>
            <person name="Houde N."/>
            <person name="Hughes L."/>
            <person name="Hulme W."/>
            <person name="Husby E."/>
            <person name="Iliev I."/>
            <person name="Jaffe D."/>
            <person name="Jones C."/>
            <person name="Kamal M."/>
            <person name="Kamat A."/>
            <person name="Kamvysselis M."/>
            <person name="Karlsson E."/>
            <person name="Kells C."/>
            <person name="Kieu A."/>
            <person name="Kisner P."/>
            <person name="Kodira C."/>
            <person name="Kulbokas E."/>
            <person name="Labutti K."/>
            <person name="Lama D."/>
            <person name="Landers T."/>
            <person name="Leger J."/>
            <person name="Levine S."/>
            <person name="Lewis D."/>
            <person name="Lewis T."/>
            <person name="Lindblad-toh K."/>
            <person name="Liu X."/>
            <person name="Lokyitsang T."/>
            <person name="Lokyitsang Y."/>
            <person name="Lucien O."/>
            <person name="Lui A."/>
            <person name="Ma L.J."/>
            <person name="Mabbitt R."/>
            <person name="Macdonald J."/>
            <person name="Maclean C."/>
            <person name="Major J."/>
            <person name="Manning J."/>
            <person name="Marabella R."/>
            <person name="Maru K."/>
            <person name="Matthews C."/>
            <person name="Mauceli E."/>
            <person name="Mccarthy M."/>
            <person name="Mcdonough S."/>
            <person name="Mcghee T."/>
            <person name="Meldrim J."/>
            <person name="Meneus L."/>
            <person name="Mesirov J."/>
            <person name="Mihalev A."/>
            <person name="Mihova T."/>
            <person name="Mikkelsen T."/>
            <person name="Mlenga V."/>
            <person name="Moru K."/>
            <person name="Mozes J."/>
            <person name="Mulrain L."/>
            <person name="Munson G."/>
            <person name="Naylor J."/>
            <person name="Newes C."/>
            <person name="Nguyen C."/>
            <person name="Nguyen N."/>
            <person name="Nguyen T."/>
            <person name="Nicol R."/>
            <person name="Nielsen C."/>
            <person name="Nizzari M."/>
            <person name="Norbu C."/>
            <person name="Norbu N."/>
            <person name="O'donnell P."/>
            <person name="Okoawo O."/>
            <person name="O'leary S."/>
            <person name="Omotosho B."/>
            <person name="O'neill K."/>
            <person name="Osman S."/>
            <person name="Parker S."/>
            <person name="Perrin D."/>
            <person name="Phunkhang P."/>
            <person name="Piqani B."/>
            <person name="Purcell S."/>
            <person name="Rachupka T."/>
            <person name="Ramasamy U."/>
            <person name="Rameau R."/>
            <person name="Ray V."/>
            <person name="Raymond C."/>
            <person name="Retta R."/>
            <person name="Richardson S."/>
            <person name="Rise C."/>
            <person name="Rodriguez J."/>
            <person name="Rogers J."/>
            <person name="Rogov P."/>
            <person name="Rutman M."/>
            <person name="Schupbach R."/>
            <person name="Seaman C."/>
            <person name="Settipalli S."/>
            <person name="Sharpe T."/>
            <person name="Sheridan J."/>
            <person name="Sherpa N."/>
            <person name="Shi J."/>
            <person name="Smirnov S."/>
            <person name="Smith C."/>
            <person name="Sougnez C."/>
            <person name="Spencer B."/>
            <person name="Stalker J."/>
            <person name="Stange-thomann N."/>
            <person name="Stavropoulos S."/>
            <person name="Stetson K."/>
            <person name="Stone C."/>
            <person name="Stone S."/>
            <person name="Stubbs M."/>
            <person name="Talamas J."/>
            <person name="Tchuinga P."/>
            <person name="Tenzing P."/>
            <person name="Tesfaye S."/>
            <person name="Theodore J."/>
            <person name="Thoulutsang Y."/>
            <person name="Topham K."/>
            <person name="Towey S."/>
            <person name="Tsamla T."/>
            <person name="Tsomo N."/>
            <person name="Vallee D."/>
            <person name="Vassiliev H."/>
            <person name="Venkataraman V."/>
            <person name="Vinson J."/>
            <person name="Vo A."/>
            <person name="Wade C."/>
            <person name="Wang S."/>
            <person name="Wangchuk T."/>
            <person name="Wangdi T."/>
            <person name="Whittaker C."/>
            <person name="Wilkinson J."/>
            <person name="Wu Y."/>
            <person name="Wyman D."/>
            <person name="Yadav S."/>
            <person name="Yang S."/>
            <person name="Yang X."/>
            <person name="Yeager S."/>
            <person name="Yee E."/>
            <person name="Young G."/>
            <person name="Zainoun J."/>
            <person name="Zembeck L."/>
            <person name="Zimmer A."/>
            <person name="Zody M."/>
            <person name="Lander E."/>
        </authorList>
    </citation>
    <scope>NUCLEOTIDE SEQUENCE [LARGE SCALE GENOMIC DNA]</scope>
</reference>
<sequence>MRKTGKPILKSSVSFREPVDSGGAETFKREKTALFSRLCRQATSVNMKRSINRMPPCNSMKPAKNSWLKSSECGLLPISEENHIFNSEKGCFVSKHDFHGNGKFGVRRPPEGGATEHNLKKDDSEINLSPFKLIRRHHLNVNKGLGFNRENAFVQDL</sequence>
<reference evidence="1" key="2">
    <citation type="submission" date="2025-08" db="UniProtKB">
        <authorList>
            <consortium name="Ensembl"/>
        </authorList>
    </citation>
    <scope>IDENTIFICATION</scope>
</reference>
<reference evidence="1" key="3">
    <citation type="submission" date="2025-09" db="UniProtKB">
        <authorList>
            <consortium name="Ensembl"/>
        </authorList>
    </citation>
    <scope>IDENTIFICATION</scope>
</reference>
<evidence type="ECO:0000313" key="2">
    <source>
        <dbReference type="Proteomes" id="UP000007875"/>
    </source>
</evidence>
<accession>H2YP97</accession>
<keyword evidence="2" id="KW-1185">Reference proteome</keyword>
<dbReference type="Proteomes" id="UP000007875">
    <property type="component" value="Unassembled WGS sequence"/>
</dbReference>
<organism evidence="1 2">
    <name type="scientific">Ciona savignyi</name>
    <name type="common">Pacific transparent sea squirt</name>
    <dbReference type="NCBI Taxonomy" id="51511"/>
    <lineage>
        <taxon>Eukaryota</taxon>
        <taxon>Metazoa</taxon>
        <taxon>Chordata</taxon>
        <taxon>Tunicata</taxon>
        <taxon>Ascidiacea</taxon>
        <taxon>Phlebobranchia</taxon>
        <taxon>Cionidae</taxon>
        <taxon>Ciona</taxon>
    </lineage>
</organism>
<name>H2YP97_CIOSA</name>
<proteinExistence type="predicted"/>
<evidence type="ECO:0000313" key="1">
    <source>
        <dbReference type="Ensembl" id="ENSCSAVP00000007155.1"/>
    </source>
</evidence>
<dbReference type="GeneTree" id="ENSGT00660000097453"/>